<evidence type="ECO:0000313" key="4">
    <source>
        <dbReference type="Proteomes" id="UP001140502"/>
    </source>
</evidence>
<feature type="transmembrane region" description="Helical" evidence="2">
    <location>
        <begin position="127"/>
        <end position="151"/>
    </location>
</feature>
<organism evidence="3 4">
    <name type="scientific">Fusarium piperis</name>
    <dbReference type="NCBI Taxonomy" id="1435070"/>
    <lineage>
        <taxon>Eukaryota</taxon>
        <taxon>Fungi</taxon>
        <taxon>Dikarya</taxon>
        <taxon>Ascomycota</taxon>
        <taxon>Pezizomycotina</taxon>
        <taxon>Sordariomycetes</taxon>
        <taxon>Hypocreomycetidae</taxon>
        <taxon>Hypocreales</taxon>
        <taxon>Nectriaceae</taxon>
        <taxon>Fusarium</taxon>
        <taxon>Fusarium solani species complex</taxon>
    </lineage>
</organism>
<feature type="transmembrane region" description="Helical" evidence="2">
    <location>
        <begin position="93"/>
        <end position="115"/>
    </location>
</feature>
<comment type="caution">
    <text evidence="3">The sequence shown here is derived from an EMBL/GenBank/DDBJ whole genome shotgun (WGS) entry which is preliminary data.</text>
</comment>
<reference evidence="3" key="1">
    <citation type="submission" date="2022-10" db="EMBL/GenBank/DDBJ databases">
        <title>Tapping the CABI collections for fungal endophytes: first genome assemblies for Collariella, Neodidymelliopsis, Ascochyta clinopodiicola, Didymella pomorum, Didymosphaeria variabile, Neocosmospora piperis and Neocucurbitaria cava.</title>
        <authorList>
            <person name="Hill R."/>
        </authorList>
    </citation>
    <scope>NUCLEOTIDE SEQUENCE</scope>
    <source>
        <strain evidence="3">IMI 366586</strain>
    </source>
</reference>
<dbReference type="Proteomes" id="UP001140502">
    <property type="component" value="Unassembled WGS sequence"/>
</dbReference>
<gene>
    <name evidence="3" type="ORF">N0V84_011291</name>
</gene>
<protein>
    <submittedName>
        <fullName evidence="3">Uncharacterized protein</fullName>
    </submittedName>
</protein>
<evidence type="ECO:0000256" key="1">
    <source>
        <dbReference type="SAM" id="MobiDB-lite"/>
    </source>
</evidence>
<feature type="region of interest" description="Disordered" evidence="1">
    <location>
        <begin position="1"/>
        <end position="87"/>
    </location>
</feature>
<proteinExistence type="predicted"/>
<keyword evidence="2" id="KW-0812">Transmembrane</keyword>
<dbReference type="OrthoDB" id="10412498at2759"/>
<keyword evidence="4" id="KW-1185">Reference proteome</keyword>
<dbReference type="EMBL" id="JAPEUR010000410">
    <property type="protein sequence ID" value="KAJ4309838.1"/>
    <property type="molecule type" value="Genomic_DNA"/>
</dbReference>
<keyword evidence="2" id="KW-1133">Transmembrane helix</keyword>
<evidence type="ECO:0000313" key="3">
    <source>
        <dbReference type="EMBL" id="KAJ4309838.1"/>
    </source>
</evidence>
<dbReference type="AlphaFoldDB" id="A0A9W8TAS5"/>
<evidence type="ECO:0000256" key="2">
    <source>
        <dbReference type="SAM" id="Phobius"/>
    </source>
</evidence>
<keyword evidence="2" id="KW-0472">Membrane</keyword>
<feature type="compositionally biased region" description="Basic and acidic residues" evidence="1">
    <location>
        <begin position="71"/>
        <end position="86"/>
    </location>
</feature>
<accession>A0A9W8TAS5</accession>
<name>A0A9W8TAS5_9HYPO</name>
<sequence>MPPQEDQPRAPAPLGEDVVHVDSGAGTLRQTLRCRKARRINSPMHPKLTSPQDSKPTDRPRPAVSNSHQALHSDRPRAPSESRRSADTSTSPWRVAYTVLVWLIKAIWCTGRWAISNLFFTALSWVRLVTVLIFVLCVVYLLTIALPFSIFGPDHQDNNRGSPVVFYPPRHGGVLEGLSSQSYVLRRAYSTLILADADDLPSGIPLKTAATIVHTTQRHFSKTIREYDTCYRDWQNDALRLSYQLFTLNTTLAYCKKLGGEHVDGGWKEYFFGFAFAREPPRRSKCIADLAETTLQCIDAHIRELAQSSQCFKWVQDDLEAPKKQLESQIAGLNYKLREIGTISEHKNVMQRVFNAVQSLDITGKLLGVAQRGLSAEIALIAGSISDFDNAQTMVIKRSDKQKSAIKAGRLDDVERDGMERYLSLFLESELAICRAREL</sequence>